<dbReference type="Pfam" id="PF01094">
    <property type="entry name" value="ANF_receptor"/>
    <property type="match status" value="1"/>
</dbReference>
<feature type="region of interest" description="Disordered" evidence="17">
    <location>
        <begin position="922"/>
        <end position="986"/>
    </location>
</feature>
<protein>
    <recommendedName>
        <fullName evidence="15">Glutamate receptor</fullName>
    </recommendedName>
</protein>
<keyword evidence="13 15" id="KW-0407">Ion channel</keyword>
<keyword evidence="7 18" id="KW-1133">Transmembrane helix</keyword>
<evidence type="ECO:0000256" key="15">
    <source>
        <dbReference type="PIRNR" id="PIRNR037090"/>
    </source>
</evidence>
<dbReference type="Pfam" id="PF00060">
    <property type="entry name" value="Lig_chan"/>
    <property type="match status" value="1"/>
</dbReference>
<evidence type="ECO:0000313" key="21">
    <source>
        <dbReference type="EnsemblPlants" id="Kaladp0032s0292.1.v1.1"/>
    </source>
</evidence>
<dbReference type="InterPro" id="IPR044440">
    <property type="entry name" value="GABAb_receptor_plant_PBP1"/>
</dbReference>
<keyword evidence="5 18" id="KW-0812">Transmembrane</keyword>
<feature type="signal peptide" evidence="19">
    <location>
        <begin position="1"/>
        <end position="37"/>
    </location>
</feature>
<dbReference type="InterPro" id="IPR001828">
    <property type="entry name" value="ANF_lig-bd_rcpt"/>
</dbReference>
<dbReference type="SMART" id="SM00079">
    <property type="entry name" value="PBPe"/>
    <property type="match status" value="1"/>
</dbReference>
<proteinExistence type="inferred from homology"/>
<keyword evidence="6 19" id="KW-0732">Signal</keyword>
<comment type="function">
    <text evidence="14">Glutamate-gated receptor that probably acts as a non-selective cation channel. May be involved in light-signal transduction and calcium homeostasis via the regulation of calcium influx into cells.</text>
</comment>
<evidence type="ECO:0000256" key="6">
    <source>
        <dbReference type="ARBA" id="ARBA00022729"/>
    </source>
</evidence>
<evidence type="ECO:0000256" key="18">
    <source>
        <dbReference type="SAM" id="Phobius"/>
    </source>
</evidence>
<evidence type="ECO:0000256" key="4">
    <source>
        <dbReference type="ARBA" id="ARBA00022448"/>
    </source>
</evidence>
<dbReference type="CDD" id="cd19990">
    <property type="entry name" value="PBP1_GABAb_receptor_plant"/>
    <property type="match status" value="1"/>
</dbReference>
<feature type="domain" description="Ionotropic glutamate receptor C-terminal" evidence="20">
    <location>
        <begin position="476"/>
        <end position="824"/>
    </location>
</feature>
<comment type="subunit">
    <text evidence="3">May form heteromers.</text>
</comment>
<dbReference type="Proteomes" id="UP000594263">
    <property type="component" value="Unplaced"/>
</dbReference>
<dbReference type="CDD" id="cd13686">
    <property type="entry name" value="GluR_Plant"/>
    <property type="match status" value="1"/>
</dbReference>
<keyword evidence="4 15" id="KW-0813">Transport</keyword>
<comment type="similarity">
    <text evidence="2 15">Belongs to the glutamate-gated ion channel (TC 1.A.10.1) family.</text>
</comment>
<feature type="transmembrane region" description="Helical" evidence="18">
    <location>
        <begin position="634"/>
        <end position="652"/>
    </location>
</feature>
<keyword evidence="11" id="KW-0325">Glycoprotein</keyword>
<evidence type="ECO:0000259" key="20">
    <source>
        <dbReference type="SMART" id="SM00079"/>
    </source>
</evidence>
<dbReference type="FunFam" id="3.40.190.10:FF:000103">
    <property type="entry name" value="Glutamate receptor"/>
    <property type="match status" value="1"/>
</dbReference>
<evidence type="ECO:0000256" key="16">
    <source>
        <dbReference type="PIRSR" id="PIRSR037090-50"/>
    </source>
</evidence>
<keyword evidence="22" id="KW-1185">Reference proteome</keyword>
<feature type="disulfide bond" evidence="16">
    <location>
        <begin position="772"/>
        <end position="828"/>
    </location>
</feature>
<dbReference type="Gene3D" id="3.40.190.10">
    <property type="entry name" value="Periplasmic binding protein-like II"/>
    <property type="match status" value="2"/>
</dbReference>
<evidence type="ECO:0000256" key="2">
    <source>
        <dbReference type="ARBA" id="ARBA00008685"/>
    </source>
</evidence>
<name>A0A7N0TD81_KALFE</name>
<comment type="subcellular location">
    <subcellularLocation>
        <location evidence="1">Membrane</location>
        <topology evidence="1">Multi-pass membrane protein</topology>
    </subcellularLocation>
</comment>
<organism evidence="21 22">
    <name type="scientific">Kalanchoe fedtschenkoi</name>
    <name type="common">Lavender scallops</name>
    <name type="synonym">South American air plant</name>
    <dbReference type="NCBI Taxonomy" id="63787"/>
    <lineage>
        <taxon>Eukaryota</taxon>
        <taxon>Viridiplantae</taxon>
        <taxon>Streptophyta</taxon>
        <taxon>Embryophyta</taxon>
        <taxon>Tracheophyta</taxon>
        <taxon>Spermatophyta</taxon>
        <taxon>Magnoliopsida</taxon>
        <taxon>eudicotyledons</taxon>
        <taxon>Gunneridae</taxon>
        <taxon>Pentapetalae</taxon>
        <taxon>Saxifragales</taxon>
        <taxon>Crassulaceae</taxon>
        <taxon>Kalanchoe</taxon>
    </lineage>
</organism>
<feature type="transmembrane region" description="Helical" evidence="18">
    <location>
        <begin position="602"/>
        <end position="622"/>
    </location>
</feature>
<feature type="chain" id="PRO_5029880585" description="Glutamate receptor" evidence="19">
    <location>
        <begin position="38"/>
        <end position="986"/>
    </location>
</feature>
<dbReference type="InterPro" id="IPR001320">
    <property type="entry name" value="Iontro_rcpt_C"/>
</dbReference>
<evidence type="ECO:0000256" key="11">
    <source>
        <dbReference type="ARBA" id="ARBA00023180"/>
    </source>
</evidence>
<evidence type="ECO:0000256" key="1">
    <source>
        <dbReference type="ARBA" id="ARBA00004141"/>
    </source>
</evidence>
<feature type="transmembrane region" description="Helical" evidence="18">
    <location>
        <begin position="848"/>
        <end position="872"/>
    </location>
</feature>
<evidence type="ECO:0000256" key="12">
    <source>
        <dbReference type="ARBA" id="ARBA00023286"/>
    </source>
</evidence>
<evidence type="ECO:0000256" key="8">
    <source>
        <dbReference type="ARBA" id="ARBA00023065"/>
    </source>
</evidence>
<sequence length="986" mass="109275">MISKKKASFGHVCSQYALSLVKMVCLMCLAMAMAASANTTSYITVNIGVVLDTETHFGRKSLASLSLALNDFYSSHADYRTRIALLVRNSKQDVVSAASAALDLIKNEKVEVIIGPGTSMQANFMLNLGDKAQVPIISFSATSPSLSPFRHPYFFRATLNDSAQVKALSSLVKLFSWREAVPVYVGNEYGEGMVPFLTDALQEVDCRVPYRSAIPPDATDVEIREELYKLMTMQTRVFIVHMLPDLGVRVFKNAMEIGMMGEGFVWILSNGIGDMLNGMDFTVRGSMRGVLGVQTFVPNSSELENFKVRWKRKFQLENLDVLDAELDVFGIWAHEAALGAAMTVEKVFGRGSPNGQAFSKSNTSVNSSEFEDLGVSYAGRRLKDALEKLSFEGFMGSFRFVNGEVPVSAFRIINVIGNGWKDIGFWTPQNGISRDIFMSLNDTSIASSKPNLGIVIWPGETTSVPRGWAIPVSGKKLRVGVPVRDGFFQFVRITRDPITNATKASGYCIDVFEAVMQAMPYAVSFEYIPYSATGSAMSYNDLTYQVFTGTFDAVVGDVTIVANRSLYVDFTLPYTESGVSMIVPVKDDRNKNAWVFLKPLTWKLWFTSFCFFIFIGFVIWVLEHRTNKDFRGPPLHQIGMMFWFSFSTMVFAHKEKVVSNLARFVVIVWVFVVLILIQTYTASLTSMLTVQKLQPTITDVNELIKRGDMVGYQSGSFVSGLLKNLGFAESKLVQYNSMAALEEVFRKGSGNGGVSAVFDEIPYMRLFLGKHCTEYAMVGPTYKTDGFGFVFPRGSPLAPDVSRAILNVTQGDQMAAIERSWFWEQTTCPVGESASLSPTSSSIGLDSFWGLFLIAGLASVSALTLFAATFLYQHRQVLSQLDGSSSLWNKVVVLSRHFDRKDLSSHTFKKFRFKENGTEHVMGGGSAEASPHPMNSPAQTDFSFYCDQGTPNSSEHDDHSQERTSDDRWVTPDDPPIRDSSQSEAP</sequence>
<dbReference type="PIRSF" id="PIRSF037090">
    <property type="entry name" value="Iontro_Glu-like_rcpt_pln"/>
    <property type="match status" value="1"/>
</dbReference>
<dbReference type="Gene3D" id="3.40.50.2300">
    <property type="match status" value="2"/>
</dbReference>
<evidence type="ECO:0000256" key="7">
    <source>
        <dbReference type="ARBA" id="ARBA00022989"/>
    </source>
</evidence>
<feature type="transmembrane region" description="Helical" evidence="18">
    <location>
        <begin position="664"/>
        <end position="684"/>
    </location>
</feature>
<dbReference type="Pfam" id="PF10613">
    <property type="entry name" value="Lig_chan-Glu_bd"/>
    <property type="match status" value="1"/>
</dbReference>
<evidence type="ECO:0000256" key="19">
    <source>
        <dbReference type="SAM" id="SignalP"/>
    </source>
</evidence>
<evidence type="ECO:0000256" key="3">
    <source>
        <dbReference type="ARBA" id="ARBA00011095"/>
    </source>
</evidence>
<dbReference type="OMA" id="PGMWFGT"/>
<dbReference type="InterPro" id="IPR019594">
    <property type="entry name" value="Glu/Gly-bd"/>
</dbReference>
<evidence type="ECO:0000313" key="22">
    <source>
        <dbReference type="Proteomes" id="UP000594263"/>
    </source>
</evidence>
<evidence type="ECO:0000256" key="10">
    <source>
        <dbReference type="ARBA" id="ARBA00023170"/>
    </source>
</evidence>
<dbReference type="Gene3D" id="1.10.287.70">
    <property type="match status" value="1"/>
</dbReference>
<feature type="compositionally biased region" description="Basic and acidic residues" evidence="17">
    <location>
        <begin position="954"/>
        <end position="977"/>
    </location>
</feature>
<dbReference type="GO" id="GO:0015276">
    <property type="term" value="F:ligand-gated monoatomic ion channel activity"/>
    <property type="evidence" value="ECO:0007669"/>
    <property type="project" value="InterPro"/>
</dbReference>
<keyword evidence="9 15" id="KW-0472">Membrane</keyword>
<keyword evidence="12 15" id="KW-1071">Ligand-gated ion channel</keyword>
<keyword evidence="8 15" id="KW-0406">Ion transport</keyword>
<reference evidence="21" key="1">
    <citation type="submission" date="2021-01" db="UniProtKB">
        <authorList>
            <consortium name="EnsemblPlants"/>
        </authorList>
    </citation>
    <scope>IDENTIFICATION</scope>
</reference>
<comment type="function">
    <text evidence="15">Glutamate-gated receptor that probably acts as non-selective cation channel.</text>
</comment>
<dbReference type="EnsemblPlants" id="Kaladp0032s0292.1.v1.1">
    <property type="protein sequence ID" value="Kaladp0032s0292.1.v1.1"/>
    <property type="gene ID" value="Kaladp0032s0292.v1.1"/>
</dbReference>
<evidence type="ECO:0000256" key="9">
    <source>
        <dbReference type="ARBA" id="ARBA00023136"/>
    </source>
</evidence>
<dbReference type="AlphaFoldDB" id="A0A7N0TD81"/>
<dbReference type="InterPro" id="IPR015683">
    <property type="entry name" value="Ionotropic_Glu_rcpt"/>
</dbReference>
<dbReference type="SUPFAM" id="SSF53850">
    <property type="entry name" value="Periplasmic binding protein-like II"/>
    <property type="match status" value="1"/>
</dbReference>
<dbReference type="InterPro" id="IPR028082">
    <property type="entry name" value="Peripla_BP_I"/>
</dbReference>
<dbReference type="PANTHER" id="PTHR34836:SF1">
    <property type="entry name" value="OS09G0428600 PROTEIN"/>
    <property type="match status" value="1"/>
</dbReference>
<dbReference type="GO" id="GO:0016020">
    <property type="term" value="C:membrane"/>
    <property type="evidence" value="ECO:0007669"/>
    <property type="project" value="UniProtKB-SubCell"/>
</dbReference>
<dbReference type="FunFam" id="3.40.50.2300:FF:000081">
    <property type="entry name" value="Glutamate receptor"/>
    <property type="match status" value="1"/>
</dbReference>
<evidence type="ECO:0000256" key="17">
    <source>
        <dbReference type="SAM" id="MobiDB-lite"/>
    </source>
</evidence>
<dbReference type="PANTHER" id="PTHR34836">
    <property type="entry name" value="OS06G0188250 PROTEIN"/>
    <property type="match status" value="1"/>
</dbReference>
<dbReference type="FunFam" id="3.40.190.10:FF:000195">
    <property type="entry name" value="Glutamate receptor 2.7"/>
    <property type="match status" value="1"/>
</dbReference>
<keyword evidence="16" id="KW-1015">Disulfide bond</keyword>
<dbReference type="InterPro" id="IPR017103">
    <property type="entry name" value="Iontropic_Glu_rcpt_pln"/>
</dbReference>
<dbReference type="SUPFAM" id="SSF53822">
    <property type="entry name" value="Periplasmic binding protein-like I"/>
    <property type="match status" value="1"/>
</dbReference>
<evidence type="ECO:0000256" key="14">
    <source>
        <dbReference type="ARBA" id="ARBA00049638"/>
    </source>
</evidence>
<keyword evidence="10 15" id="KW-0675">Receptor</keyword>
<dbReference type="Gramene" id="Kaladp0032s0292.1.v1.1">
    <property type="protein sequence ID" value="Kaladp0032s0292.1.v1.1"/>
    <property type="gene ID" value="Kaladp0032s0292.v1.1"/>
</dbReference>
<evidence type="ECO:0000256" key="5">
    <source>
        <dbReference type="ARBA" id="ARBA00022692"/>
    </source>
</evidence>
<dbReference type="FunFam" id="1.10.287.70:FF:000037">
    <property type="entry name" value="Glutamate receptor"/>
    <property type="match status" value="1"/>
</dbReference>
<accession>A0A7N0TD81</accession>
<evidence type="ECO:0000256" key="13">
    <source>
        <dbReference type="ARBA" id="ARBA00023303"/>
    </source>
</evidence>